<keyword evidence="2" id="KW-1185">Reference proteome</keyword>
<dbReference type="EMBL" id="KQ981864">
    <property type="protein sequence ID" value="KYN34242.1"/>
    <property type="molecule type" value="Genomic_DNA"/>
</dbReference>
<evidence type="ECO:0000313" key="2">
    <source>
        <dbReference type="Proteomes" id="UP000078541"/>
    </source>
</evidence>
<sequence length="241" mass="26491">MNILQNARTMNSHRYEHELPQVVLTAWYWTTSPVSSLVKFIADAFNPAKSKFGQFKAKHSVKAMQAAVASKQNFKMPEQGKLKRFIRKAANPAMSNPSLAPAKFSIKNAGFPSNSVIARGSSRIFENASPVAAVEDRVDFSCASDTLSLANSSDPIQTIHLFRIQLTKYSFNISSVYLTIIIPSKNVEKIVPGKTAGNAKTGIAMTKHMTAAAKKPIHHAPTQTLLSEVNPILKFNGFRMQ</sequence>
<dbReference type="Proteomes" id="UP000078541">
    <property type="component" value="Unassembled WGS sequence"/>
</dbReference>
<evidence type="ECO:0000313" key="1">
    <source>
        <dbReference type="EMBL" id="KYN34242.1"/>
    </source>
</evidence>
<protein>
    <submittedName>
        <fullName evidence="1">Uncharacterized protein</fullName>
    </submittedName>
</protein>
<gene>
    <name evidence="1" type="ORF">ALC56_11349</name>
</gene>
<name>A0A195F245_9HYME</name>
<dbReference type="AlphaFoldDB" id="A0A195F245"/>
<organism evidence="1 2">
    <name type="scientific">Trachymyrmex septentrionalis</name>
    <dbReference type="NCBI Taxonomy" id="34720"/>
    <lineage>
        <taxon>Eukaryota</taxon>
        <taxon>Metazoa</taxon>
        <taxon>Ecdysozoa</taxon>
        <taxon>Arthropoda</taxon>
        <taxon>Hexapoda</taxon>
        <taxon>Insecta</taxon>
        <taxon>Pterygota</taxon>
        <taxon>Neoptera</taxon>
        <taxon>Endopterygota</taxon>
        <taxon>Hymenoptera</taxon>
        <taxon>Apocrita</taxon>
        <taxon>Aculeata</taxon>
        <taxon>Formicoidea</taxon>
        <taxon>Formicidae</taxon>
        <taxon>Myrmicinae</taxon>
        <taxon>Trachymyrmex</taxon>
    </lineage>
</organism>
<reference evidence="1 2" key="1">
    <citation type="submission" date="2016-03" db="EMBL/GenBank/DDBJ databases">
        <title>Trachymyrmex septentrionalis WGS genome.</title>
        <authorList>
            <person name="Nygaard S."/>
            <person name="Hu H."/>
            <person name="Boomsma J."/>
            <person name="Zhang G."/>
        </authorList>
    </citation>
    <scope>NUCLEOTIDE SEQUENCE [LARGE SCALE GENOMIC DNA]</scope>
    <source>
        <strain evidence="1">Tsep2-gDNA-1</strain>
        <tissue evidence="1">Whole body</tissue>
    </source>
</reference>
<proteinExistence type="predicted"/>
<accession>A0A195F245</accession>